<dbReference type="Pfam" id="PF01602">
    <property type="entry name" value="Adaptin_N"/>
    <property type="match status" value="1"/>
</dbReference>
<dbReference type="Pfam" id="PF06375">
    <property type="entry name" value="AP3D1"/>
    <property type="match status" value="1"/>
</dbReference>
<dbReference type="OrthoDB" id="10264595at2759"/>
<keyword evidence="5" id="KW-0677">Repeat</keyword>
<sequence length="774" mass="87631">MALKKVKGNIERMFDKNLTDLVRGIRNNKENEAKYISECMEDIKQELRQDNLSVKSNAIAKLTYLQMLGYDISWAGFNIIEVMSSSKFTLKRIGYLAASQSFHCDSELLMLTTNMIRKELNSQNQYEAGLALTSLSCFVSTDLARDLANDILTLLSSTKPYIRKKAVLMMYKVFLKYPEALRPAFPRLKEKLEDPDPGVQSAAVNVVCELARKNPKNYLSLAPVFFKLMTTSTNNWMLIKIIKLFGALTPLEPRLGKKLIEPLTNLIHSTSAMSLLYECINTVIAVLISISSGMPNHAASIQLCVQKLRILIEDSDQNLKYLGLLAMSKILKTHPKSVQAHKDLILQCLEDKDESIRLRALDLLYGMVSKKNLMEIVKKLMVHMDKAEGTVYRDELLSKIILICSQNNYQFITNFEWYITVLVELAQMEFGSKQGHVIGAQLMDVCIRVQAIRPFAVAEMAQLLDVYTSTSQFTIMQEVLYAAAWLCGEFVIELKNPEQTLHALLRYKSLPQHIESVFIQNILKVFAYVIDICYENDQQDEICDLCDMVVDKMNDSIKSGELEVQERASNTLIIVQIVKEEITAGKTVGIMNIMNIDDPLDKAEPTESVFGELLSLFSGELNPVAPKAQKKVPIPEGLDLDAQIYDEPVEESESDSEPDSRENLFVKTDRLRSGNTIVYQPEPTEEEIKKSREARKQEQLNNPHYLKSDSIDSNTSANTETVDGVPIAELALNVPLKTFGEKRSDKYLNLNADSGKSKKKGKKKKKKYKSERYK</sequence>
<evidence type="ECO:0000256" key="3">
    <source>
        <dbReference type="ARBA" id="ARBA00015717"/>
    </source>
</evidence>
<feature type="compositionally biased region" description="Basic residues" evidence="8">
    <location>
        <begin position="757"/>
        <end position="774"/>
    </location>
</feature>
<feature type="region of interest" description="Disordered" evidence="8">
    <location>
        <begin position="742"/>
        <end position="774"/>
    </location>
</feature>
<evidence type="ECO:0000256" key="6">
    <source>
        <dbReference type="ARBA" id="ARBA00022927"/>
    </source>
</evidence>
<dbReference type="InterPro" id="IPR017105">
    <property type="entry name" value="AP3_complex_dsu"/>
</dbReference>
<dbReference type="GO" id="GO:0043195">
    <property type="term" value="C:terminal bouton"/>
    <property type="evidence" value="ECO:0007669"/>
    <property type="project" value="TreeGrafter"/>
</dbReference>
<dbReference type="PANTHER" id="PTHR22781:SF12">
    <property type="entry name" value="AP-3 COMPLEX SUBUNIT DELTA-1"/>
    <property type="match status" value="1"/>
</dbReference>
<feature type="domain" description="AP-3 complex subunit delta" evidence="9">
    <location>
        <begin position="683"/>
        <end position="774"/>
    </location>
</feature>
<dbReference type="GO" id="GO:0016182">
    <property type="term" value="P:synaptic vesicle budding from endosome"/>
    <property type="evidence" value="ECO:0007669"/>
    <property type="project" value="TreeGrafter"/>
</dbReference>
<accession>A0A9P0Q3I3</accession>
<dbReference type="InterPro" id="IPR011989">
    <property type="entry name" value="ARM-like"/>
</dbReference>
<feature type="compositionally biased region" description="Basic and acidic residues" evidence="8">
    <location>
        <begin position="686"/>
        <end position="698"/>
    </location>
</feature>
<dbReference type="GO" id="GO:0030123">
    <property type="term" value="C:AP-3 adaptor complex"/>
    <property type="evidence" value="ECO:0007669"/>
    <property type="project" value="InterPro"/>
</dbReference>
<dbReference type="GO" id="GO:0048490">
    <property type="term" value="P:anterograde synaptic vesicle transport"/>
    <property type="evidence" value="ECO:0007669"/>
    <property type="project" value="TreeGrafter"/>
</dbReference>
<dbReference type="InterPro" id="IPR002553">
    <property type="entry name" value="Clathrin/coatomer_adapt-like_N"/>
</dbReference>
<dbReference type="PANTHER" id="PTHR22781">
    <property type="entry name" value="DELTA ADAPTIN-RELATED"/>
    <property type="match status" value="1"/>
</dbReference>
<name>A0A9P0Q3I3_ACAOB</name>
<evidence type="ECO:0000256" key="7">
    <source>
        <dbReference type="ARBA" id="ARBA00023136"/>
    </source>
</evidence>
<dbReference type="InterPro" id="IPR010474">
    <property type="entry name" value="AP3D_dom_metazoa"/>
</dbReference>
<gene>
    <name evidence="10" type="ORF">ACAOBT_LOCUS28091</name>
</gene>
<dbReference type="InterPro" id="IPR016024">
    <property type="entry name" value="ARM-type_fold"/>
</dbReference>
<dbReference type="GO" id="GO:1904115">
    <property type="term" value="C:axon cytoplasm"/>
    <property type="evidence" value="ECO:0007669"/>
    <property type="project" value="GOC"/>
</dbReference>
<keyword evidence="7" id="KW-0472">Membrane</keyword>
<evidence type="ECO:0000256" key="4">
    <source>
        <dbReference type="ARBA" id="ARBA00022448"/>
    </source>
</evidence>
<dbReference type="GO" id="GO:0048499">
    <property type="term" value="P:synaptic vesicle membrane organization"/>
    <property type="evidence" value="ECO:0007669"/>
    <property type="project" value="TreeGrafter"/>
</dbReference>
<keyword evidence="6" id="KW-0653">Protein transport</keyword>
<organism evidence="10 11">
    <name type="scientific">Acanthoscelides obtectus</name>
    <name type="common">Bean weevil</name>
    <name type="synonym">Bruchus obtectus</name>
    <dbReference type="NCBI Taxonomy" id="200917"/>
    <lineage>
        <taxon>Eukaryota</taxon>
        <taxon>Metazoa</taxon>
        <taxon>Ecdysozoa</taxon>
        <taxon>Arthropoda</taxon>
        <taxon>Hexapoda</taxon>
        <taxon>Insecta</taxon>
        <taxon>Pterygota</taxon>
        <taxon>Neoptera</taxon>
        <taxon>Endopterygota</taxon>
        <taxon>Coleoptera</taxon>
        <taxon>Polyphaga</taxon>
        <taxon>Cucujiformia</taxon>
        <taxon>Chrysomeloidea</taxon>
        <taxon>Chrysomelidae</taxon>
        <taxon>Bruchinae</taxon>
        <taxon>Bruchini</taxon>
        <taxon>Acanthoscelides</taxon>
    </lineage>
</organism>
<evidence type="ECO:0000256" key="1">
    <source>
        <dbReference type="ARBA" id="ARBA00004308"/>
    </source>
</evidence>
<dbReference type="Proteomes" id="UP001152888">
    <property type="component" value="Unassembled WGS sequence"/>
</dbReference>
<keyword evidence="11" id="KW-1185">Reference proteome</keyword>
<dbReference type="Gene3D" id="1.25.10.10">
    <property type="entry name" value="Leucine-rich Repeat Variant"/>
    <property type="match status" value="1"/>
</dbReference>
<proteinExistence type="inferred from homology"/>
<dbReference type="GO" id="GO:0010008">
    <property type="term" value="C:endosome membrane"/>
    <property type="evidence" value="ECO:0007669"/>
    <property type="project" value="TreeGrafter"/>
</dbReference>
<evidence type="ECO:0000313" key="11">
    <source>
        <dbReference type="Proteomes" id="UP001152888"/>
    </source>
</evidence>
<dbReference type="GO" id="GO:0006623">
    <property type="term" value="P:protein targeting to vacuole"/>
    <property type="evidence" value="ECO:0007669"/>
    <property type="project" value="TreeGrafter"/>
</dbReference>
<dbReference type="GO" id="GO:0098830">
    <property type="term" value="C:presynaptic endosome"/>
    <property type="evidence" value="ECO:0007669"/>
    <property type="project" value="TreeGrafter"/>
</dbReference>
<evidence type="ECO:0000313" key="10">
    <source>
        <dbReference type="EMBL" id="CAH2004609.1"/>
    </source>
</evidence>
<dbReference type="GO" id="GO:0006896">
    <property type="term" value="P:Golgi to vacuole transport"/>
    <property type="evidence" value="ECO:0007669"/>
    <property type="project" value="TreeGrafter"/>
</dbReference>
<dbReference type="GO" id="GO:0098943">
    <property type="term" value="P:neurotransmitter receptor transport, postsynaptic endosome to lysosome"/>
    <property type="evidence" value="ECO:0007669"/>
    <property type="project" value="TreeGrafter"/>
</dbReference>
<reference evidence="10" key="1">
    <citation type="submission" date="2022-03" db="EMBL/GenBank/DDBJ databases">
        <authorList>
            <person name="Sayadi A."/>
        </authorList>
    </citation>
    <scope>NUCLEOTIDE SEQUENCE</scope>
</reference>
<protein>
    <recommendedName>
        <fullName evidence="3">AP-3 complex subunit delta</fullName>
    </recommendedName>
</protein>
<dbReference type="FunFam" id="1.25.10.10:FF:000251">
    <property type="entry name" value="AP-3 complex subunit delta"/>
    <property type="match status" value="1"/>
</dbReference>
<dbReference type="EMBL" id="CAKOFQ010007597">
    <property type="protein sequence ID" value="CAH2004609.1"/>
    <property type="molecule type" value="Genomic_DNA"/>
</dbReference>
<dbReference type="AlphaFoldDB" id="A0A9P0Q3I3"/>
<comment type="caution">
    <text evidence="10">The sequence shown here is derived from an EMBL/GenBank/DDBJ whole genome shotgun (WGS) entry which is preliminary data.</text>
</comment>
<feature type="region of interest" description="Disordered" evidence="8">
    <location>
        <begin position="674"/>
        <end position="725"/>
    </location>
</feature>
<dbReference type="SMART" id="SM01354">
    <property type="entry name" value="BLVR"/>
    <property type="match status" value="1"/>
</dbReference>
<evidence type="ECO:0000256" key="2">
    <source>
        <dbReference type="ARBA" id="ARBA00006613"/>
    </source>
</evidence>
<keyword evidence="4" id="KW-0813">Transport</keyword>
<feature type="compositionally biased region" description="Polar residues" evidence="8">
    <location>
        <begin position="711"/>
        <end position="721"/>
    </location>
</feature>
<evidence type="ECO:0000259" key="9">
    <source>
        <dbReference type="SMART" id="SM01354"/>
    </source>
</evidence>
<comment type="subcellular location">
    <subcellularLocation>
        <location evidence="1">Endomembrane system</location>
    </subcellularLocation>
</comment>
<dbReference type="PIRSF" id="PIRSF037092">
    <property type="entry name" value="AP3_complex_delta"/>
    <property type="match status" value="1"/>
</dbReference>
<evidence type="ECO:0000256" key="5">
    <source>
        <dbReference type="ARBA" id="ARBA00022737"/>
    </source>
</evidence>
<dbReference type="SUPFAM" id="SSF48371">
    <property type="entry name" value="ARM repeat"/>
    <property type="match status" value="1"/>
</dbReference>
<comment type="similarity">
    <text evidence="2">Belongs to the adaptor complexes large subunit family.</text>
</comment>
<evidence type="ECO:0000256" key="8">
    <source>
        <dbReference type="SAM" id="MobiDB-lite"/>
    </source>
</evidence>